<dbReference type="GeneID" id="63793345"/>
<evidence type="ECO:0000256" key="1">
    <source>
        <dbReference type="ARBA" id="ARBA00004141"/>
    </source>
</evidence>
<evidence type="ECO:0000256" key="2">
    <source>
        <dbReference type="ARBA" id="ARBA00022692"/>
    </source>
</evidence>
<feature type="domain" description="Major facilitator superfamily (MFS) profile" evidence="7">
    <location>
        <begin position="43"/>
        <end position="500"/>
    </location>
</feature>
<dbReference type="GO" id="GO:0022857">
    <property type="term" value="F:transmembrane transporter activity"/>
    <property type="evidence" value="ECO:0007669"/>
    <property type="project" value="InterPro"/>
</dbReference>
<dbReference type="OrthoDB" id="2985014at2759"/>
<dbReference type="PANTHER" id="PTHR42718:SF23">
    <property type="entry name" value="MAJOR FACILITATOR SUPERFAMILY (MFS) PROFILE DOMAIN-CONTAINING PROTEIN"/>
    <property type="match status" value="1"/>
</dbReference>
<keyword evidence="9" id="KW-1185">Reference proteome</keyword>
<dbReference type="EMBL" id="MIKG01000007">
    <property type="protein sequence ID" value="RAO68117.1"/>
    <property type="molecule type" value="Genomic_DNA"/>
</dbReference>
<evidence type="ECO:0000313" key="8">
    <source>
        <dbReference type="EMBL" id="RAO68117.1"/>
    </source>
</evidence>
<dbReference type="InterPro" id="IPR036259">
    <property type="entry name" value="MFS_trans_sf"/>
</dbReference>
<feature type="transmembrane region" description="Helical" evidence="6">
    <location>
        <begin position="110"/>
        <end position="133"/>
    </location>
</feature>
<feature type="transmembrane region" description="Helical" evidence="6">
    <location>
        <begin position="271"/>
        <end position="289"/>
    </location>
</feature>
<dbReference type="InterPro" id="IPR011701">
    <property type="entry name" value="MFS"/>
</dbReference>
<feature type="transmembrane region" description="Helical" evidence="6">
    <location>
        <begin position="241"/>
        <end position="259"/>
    </location>
</feature>
<gene>
    <name evidence="8" type="ORF">BHQ10_004129</name>
</gene>
<reference evidence="8 9" key="1">
    <citation type="journal article" date="2017" name="Biotechnol. Biofuels">
        <title>Differential beta-glucosidase expression as a function of carbon source availability in Talaromyces amestolkiae: a genomic and proteomic approach.</title>
        <authorList>
            <person name="de Eugenio L.I."/>
            <person name="Mendez-Liter J.A."/>
            <person name="Nieto-Dominguez M."/>
            <person name="Alonso L."/>
            <person name="Gil-Munoz J."/>
            <person name="Barriuso J."/>
            <person name="Prieto A."/>
            <person name="Martinez M.J."/>
        </authorList>
    </citation>
    <scope>NUCLEOTIDE SEQUENCE [LARGE SCALE GENOMIC DNA]</scope>
    <source>
        <strain evidence="8 9">CIB</strain>
    </source>
</reference>
<evidence type="ECO:0000256" key="5">
    <source>
        <dbReference type="SAM" id="MobiDB-lite"/>
    </source>
</evidence>
<proteinExistence type="predicted"/>
<feature type="region of interest" description="Disordered" evidence="5">
    <location>
        <begin position="501"/>
        <end position="525"/>
    </location>
</feature>
<feature type="transmembrane region" description="Helical" evidence="6">
    <location>
        <begin position="438"/>
        <end position="458"/>
    </location>
</feature>
<dbReference type="Pfam" id="PF07690">
    <property type="entry name" value="MFS_1"/>
    <property type="match status" value="1"/>
</dbReference>
<feature type="transmembrane region" description="Helical" evidence="6">
    <location>
        <begin position="344"/>
        <end position="366"/>
    </location>
</feature>
<accession>A0A364KX34</accession>
<dbReference type="Gene3D" id="1.20.1250.20">
    <property type="entry name" value="MFS general substrate transporter like domains"/>
    <property type="match status" value="1"/>
</dbReference>
<dbReference type="InterPro" id="IPR020846">
    <property type="entry name" value="MFS_dom"/>
</dbReference>
<feature type="transmembrane region" description="Helical" evidence="6">
    <location>
        <begin position="42"/>
        <end position="68"/>
    </location>
</feature>
<dbReference type="AlphaFoldDB" id="A0A364KX34"/>
<feature type="transmembrane region" description="Helical" evidence="6">
    <location>
        <begin position="478"/>
        <end position="497"/>
    </location>
</feature>
<dbReference type="PANTHER" id="PTHR42718">
    <property type="entry name" value="MAJOR FACILITATOR SUPERFAMILY MULTIDRUG TRANSPORTER MFSC"/>
    <property type="match status" value="1"/>
</dbReference>
<protein>
    <recommendedName>
        <fullName evidence="7">Major facilitator superfamily (MFS) profile domain-containing protein</fullName>
    </recommendedName>
</protein>
<comment type="subcellular location">
    <subcellularLocation>
        <location evidence="1">Membrane</location>
        <topology evidence="1">Multi-pass membrane protein</topology>
    </subcellularLocation>
</comment>
<dbReference type="SUPFAM" id="SSF103473">
    <property type="entry name" value="MFS general substrate transporter"/>
    <property type="match status" value="1"/>
</dbReference>
<name>A0A364KX34_TALAM</name>
<feature type="transmembrane region" description="Helical" evidence="6">
    <location>
        <begin position="397"/>
        <end position="417"/>
    </location>
</feature>
<feature type="transmembrane region" description="Helical" evidence="6">
    <location>
        <begin position="139"/>
        <end position="158"/>
    </location>
</feature>
<feature type="region of interest" description="Disordered" evidence="5">
    <location>
        <begin position="1"/>
        <end position="23"/>
    </location>
</feature>
<sequence>MTTMSDMAADQKEIDQEQSPVDVVRDPNQRPECFSSTIQECLFVLTSTMAIGQTSFFQGAIIVVLAEISRDLNMDSAETTWTTAGVALSSGAFLLPFGKVADMFGRRTMFIVSMIGYTLSLLVIGFANSALYFDILSGVMGIFCASSVPPAVGILGSAYEKPSPRKNKAFACFSAGNPLGYVGGMLVSGIASQISTWRTSFWALAVIYALFSITSIFTVPKEPSRAKVALTLENLKKLDPLGMLLAIAGIALFSSSLSLAGDAPQGWKTPYVIVLLVLGILLIGAFIYWQSVCSTPLMPLYVWRDRNFSLLMGALSLGFMAFVSGQFWIALYMQQVQKYSGLGITVRLLPMVVGGVLVNIVCALILHRVSNKLLMFIATTAYMGAFLIASFTKEDSIYWGCYFVPFILMVVGADIEFNVVNMYVMSSLPPSEQSLAGGIFNTVSKLVSNVGLGVTTAIYNAVRDQGSSSVIRPYLSTYWFATAIAGVAIFLVPFLKIGTQGGGDSKDQSDEDSSEGGNMQVETKI</sequence>
<evidence type="ECO:0000256" key="6">
    <source>
        <dbReference type="SAM" id="Phobius"/>
    </source>
</evidence>
<dbReference type="Proteomes" id="UP000249363">
    <property type="component" value="Unassembled WGS sequence"/>
</dbReference>
<evidence type="ECO:0000313" key="9">
    <source>
        <dbReference type="Proteomes" id="UP000249363"/>
    </source>
</evidence>
<dbReference type="PROSITE" id="PS50850">
    <property type="entry name" value="MFS"/>
    <property type="match status" value="1"/>
</dbReference>
<feature type="transmembrane region" description="Helical" evidence="6">
    <location>
        <begin position="373"/>
        <end position="391"/>
    </location>
</feature>
<keyword evidence="4 6" id="KW-0472">Membrane</keyword>
<dbReference type="GO" id="GO:0016020">
    <property type="term" value="C:membrane"/>
    <property type="evidence" value="ECO:0007669"/>
    <property type="project" value="UniProtKB-SubCell"/>
</dbReference>
<organism evidence="8 9">
    <name type="scientific">Talaromyces amestolkiae</name>
    <dbReference type="NCBI Taxonomy" id="1196081"/>
    <lineage>
        <taxon>Eukaryota</taxon>
        <taxon>Fungi</taxon>
        <taxon>Dikarya</taxon>
        <taxon>Ascomycota</taxon>
        <taxon>Pezizomycotina</taxon>
        <taxon>Eurotiomycetes</taxon>
        <taxon>Eurotiomycetidae</taxon>
        <taxon>Eurotiales</taxon>
        <taxon>Trichocomaceae</taxon>
        <taxon>Talaromyces</taxon>
        <taxon>Talaromyces sect. Talaromyces</taxon>
    </lineage>
</organism>
<evidence type="ECO:0000256" key="3">
    <source>
        <dbReference type="ARBA" id="ARBA00022989"/>
    </source>
</evidence>
<feature type="transmembrane region" description="Helical" evidence="6">
    <location>
        <begin position="200"/>
        <end position="220"/>
    </location>
</feature>
<feature type="transmembrane region" description="Helical" evidence="6">
    <location>
        <begin position="80"/>
        <end position="98"/>
    </location>
</feature>
<evidence type="ECO:0000259" key="7">
    <source>
        <dbReference type="PROSITE" id="PS50850"/>
    </source>
</evidence>
<evidence type="ECO:0000256" key="4">
    <source>
        <dbReference type="ARBA" id="ARBA00023136"/>
    </source>
</evidence>
<keyword evidence="3 6" id="KW-1133">Transmembrane helix</keyword>
<dbReference type="RefSeq" id="XP_040732633.1">
    <property type="nucleotide sequence ID" value="XM_040876461.1"/>
</dbReference>
<comment type="caution">
    <text evidence="8">The sequence shown here is derived from an EMBL/GenBank/DDBJ whole genome shotgun (WGS) entry which is preliminary data.</text>
</comment>
<feature type="transmembrane region" description="Helical" evidence="6">
    <location>
        <begin position="170"/>
        <end position="194"/>
    </location>
</feature>
<feature type="transmembrane region" description="Helical" evidence="6">
    <location>
        <begin position="310"/>
        <end position="332"/>
    </location>
</feature>
<keyword evidence="2 6" id="KW-0812">Transmembrane</keyword>